<evidence type="ECO:0000256" key="2">
    <source>
        <dbReference type="ARBA" id="ARBA00022692"/>
    </source>
</evidence>
<dbReference type="InterPro" id="IPR037185">
    <property type="entry name" value="EmrE-like"/>
</dbReference>
<reference evidence="6 7" key="1">
    <citation type="submission" date="2017-07" db="EMBL/GenBank/DDBJ databases">
        <title>Phylogenetic study on the rhizospheric bacterium Ochrobactrum sp. A44.</title>
        <authorList>
            <person name="Krzyzanowska D.M."/>
            <person name="Ossowicki A."/>
            <person name="Rajewska M."/>
            <person name="Maciag T."/>
            <person name="Kaczynski Z."/>
            <person name="Czerwicka M."/>
            <person name="Jafra S."/>
        </authorList>
    </citation>
    <scope>NUCLEOTIDE SEQUENCE [LARGE SCALE GENOMIC DNA]</scope>
    <source>
        <strain evidence="6 7">PR17</strain>
    </source>
</reference>
<dbReference type="EMBL" id="NNRK01000026">
    <property type="protein sequence ID" value="OYR14146.1"/>
    <property type="molecule type" value="Genomic_DNA"/>
</dbReference>
<evidence type="ECO:0000313" key="7">
    <source>
        <dbReference type="Proteomes" id="UP000216345"/>
    </source>
</evidence>
<dbReference type="Pfam" id="PF02694">
    <property type="entry name" value="UPF0060"/>
    <property type="match status" value="1"/>
</dbReference>
<evidence type="ECO:0000256" key="4">
    <source>
        <dbReference type="ARBA" id="ARBA00023136"/>
    </source>
</evidence>
<feature type="transmembrane region" description="Helical" evidence="5">
    <location>
        <begin position="56"/>
        <end position="75"/>
    </location>
</feature>
<feature type="transmembrane region" description="Helical" evidence="5">
    <location>
        <begin position="31"/>
        <end position="50"/>
    </location>
</feature>
<evidence type="ECO:0000256" key="1">
    <source>
        <dbReference type="ARBA" id="ARBA00022475"/>
    </source>
</evidence>
<keyword evidence="1 5" id="KW-1003">Cell membrane</keyword>
<evidence type="ECO:0000256" key="5">
    <source>
        <dbReference type="HAMAP-Rule" id="MF_00010"/>
    </source>
</evidence>
<dbReference type="GO" id="GO:0005886">
    <property type="term" value="C:plasma membrane"/>
    <property type="evidence" value="ECO:0007669"/>
    <property type="project" value="UniProtKB-SubCell"/>
</dbReference>
<sequence length="106" mass="11571">MQFVIYAAAAIFEIAGCFSFWAWLKLDKSPLWLIPGVVCLALFAYLLTLIETDAAGRAYAAYGGIYIIASIGWIWAVEGMRPDRWDIIGATVALAGACIILLVPRT</sequence>
<gene>
    <name evidence="6" type="ORF">CEV32_0142</name>
</gene>
<proteinExistence type="inferred from homology"/>
<feature type="transmembrane region" description="Helical" evidence="5">
    <location>
        <begin position="6"/>
        <end position="24"/>
    </location>
</feature>
<dbReference type="HAMAP" id="MF_00010">
    <property type="entry name" value="UPF0060"/>
    <property type="match status" value="1"/>
</dbReference>
<keyword evidence="7" id="KW-1185">Reference proteome</keyword>
<comment type="subcellular location">
    <subcellularLocation>
        <location evidence="5">Cell membrane</location>
        <topology evidence="5">Multi-pass membrane protein</topology>
    </subcellularLocation>
</comment>
<keyword evidence="4 5" id="KW-0472">Membrane</keyword>
<keyword evidence="2 5" id="KW-0812">Transmembrane</keyword>
<accession>A0A256FHK8</accession>
<dbReference type="PANTHER" id="PTHR36116">
    <property type="entry name" value="UPF0060 MEMBRANE PROTEIN YNFA"/>
    <property type="match status" value="1"/>
</dbReference>
<dbReference type="SUPFAM" id="SSF103481">
    <property type="entry name" value="Multidrug resistance efflux transporter EmrE"/>
    <property type="match status" value="1"/>
</dbReference>
<dbReference type="NCBIfam" id="NF002586">
    <property type="entry name" value="PRK02237.1"/>
    <property type="match status" value="1"/>
</dbReference>
<protein>
    <submittedName>
        <fullName evidence="6">Uncharacterized protein</fullName>
    </submittedName>
</protein>
<dbReference type="Proteomes" id="UP000216345">
    <property type="component" value="Unassembled WGS sequence"/>
</dbReference>
<name>A0A256FHK8_9HYPH</name>
<comment type="caution">
    <text evidence="6">The sequence shown here is derived from an EMBL/GenBank/DDBJ whole genome shotgun (WGS) entry which is preliminary data.</text>
</comment>
<dbReference type="AlphaFoldDB" id="A0A256FHK8"/>
<dbReference type="OrthoDB" id="123240at2"/>
<evidence type="ECO:0000256" key="3">
    <source>
        <dbReference type="ARBA" id="ARBA00022989"/>
    </source>
</evidence>
<dbReference type="eggNOG" id="COG1742">
    <property type="taxonomic scope" value="Bacteria"/>
</dbReference>
<feature type="transmembrane region" description="Helical" evidence="5">
    <location>
        <begin position="87"/>
        <end position="104"/>
    </location>
</feature>
<comment type="similarity">
    <text evidence="5">Belongs to the UPF0060 family.</text>
</comment>
<evidence type="ECO:0000313" key="6">
    <source>
        <dbReference type="EMBL" id="OYR14146.1"/>
    </source>
</evidence>
<organism evidence="6 7">
    <name type="scientific">Brucella rhizosphaerae</name>
    <dbReference type="NCBI Taxonomy" id="571254"/>
    <lineage>
        <taxon>Bacteria</taxon>
        <taxon>Pseudomonadati</taxon>
        <taxon>Pseudomonadota</taxon>
        <taxon>Alphaproteobacteria</taxon>
        <taxon>Hyphomicrobiales</taxon>
        <taxon>Brucellaceae</taxon>
        <taxon>Brucella/Ochrobactrum group</taxon>
        <taxon>Brucella</taxon>
    </lineage>
</organism>
<dbReference type="InterPro" id="IPR003844">
    <property type="entry name" value="UPF0060"/>
</dbReference>
<dbReference type="PANTHER" id="PTHR36116:SF1">
    <property type="entry name" value="UPF0060 MEMBRANE PROTEIN YNFA"/>
    <property type="match status" value="1"/>
</dbReference>
<dbReference type="RefSeq" id="WP_094576733.1">
    <property type="nucleotide sequence ID" value="NZ_JBHEEL010000001.1"/>
</dbReference>
<keyword evidence="3 5" id="KW-1133">Transmembrane helix</keyword>